<dbReference type="OrthoDB" id="850740at2759"/>
<dbReference type="Pfam" id="PF00201">
    <property type="entry name" value="UDPGT"/>
    <property type="match status" value="5"/>
</dbReference>
<dbReference type="FunFam" id="3.40.50.2000:FF:000071">
    <property type="entry name" value="Glycosyltransferase"/>
    <property type="match status" value="4"/>
</dbReference>
<reference evidence="4 5" key="1">
    <citation type="journal article" date="2019" name="Nat. Plants">
        <title>Stout camphor tree genome fills gaps in understanding of flowering plant genome evolution.</title>
        <authorList>
            <person name="Chaw S.M."/>
            <person name="Liu Y.C."/>
            <person name="Wu Y.W."/>
            <person name="Wang H.Y."/>
            <person name="Lin C.I."/>
            <person name="Wu C.S."/>
            <person name="Ke H.M."/>
            <person name="Chang L.Y."/>
            <person name="Hsu C.Y."/>
            <person name="Yang H.T."/>
            <person name="Sudianto E."/>
            <person name="Hsu M.H."/>
            <person name="Wu K.P."/>
            <person name="Wang L.N."/>
            <person name="Leebens-Mack J.H."/>
            <person name="Tsai I.J."/>
        </authorList>
    </citation>
    <scope>NUCLEOTIDE SEQUENCE [LARGE SCALE GENOMIC DNA]</scope>
    <source>
        <strain evidence="5">cv. Chaw 1501</strain>
        <tissue evidence="4">Young leaves</tissue>
    </source>
</reference>
<dbReference type="PROSITE" id="PS00375">
    <property type="entry name" value="UDPGT"/>
    <property type="match status" value="5"/>
</dbReference>
<comment type="caution">
    <text evidence="4">The sequence shown here is derived from an EMBL/GenBank/DDBJ whole genome shotgun (WGS) entry which is preliminary data.</text>
</comment>
<comment type="similarity">
    <text evidence="1">Belongs to the UDP-glycosyltransferase family.</text>
</comment>
<dbReference type="Proteomes" id="UP000283530">
    <property type="component" value="Unassembled WGS sequence"/>
</dbReference>
<evidence type="ECO:0000256" key="2">
    <source>
        <dbReference type="ARBA" id="ARBA00022676"/>
    </source>
</evidence>
<gene>
    <name evidence="4" type="ORF">CKAN_01629500</name>
</gene>
<sequence length="2353" mass="264707">MDSKTTPLHVLFFPLMSQGHLIPMIDVAKLFALSEGVHVSIVTTPLNAAQIQSTIDRTTRLSGHHPITIHLLQFPSIEAGLPIGVENFDTFTREQTGIAFTKALPLLHHPFEQLVEQHRPDCIVSDMFFPWTVDVAAKFNVPRLVFHGTSFFALCVGDSIERYKPHESVATETQPFLLPKLPHPIETRRSQLPEFMKTRTPFTEMMERVQESINQSYGVVMNSFYELEPDYVKHYREEVRDSIKAWHIGPVSLCNKDQIDMAERGKKAFIDPTQCMDWLGSREPGSVLYVCFGSLCQLSGAQLMEIALALEASGRPFIWVVKNTDKMEEKWSPDGFEERMKGKGGLIIREWAPQVMILNHPAVGGFVTHCGWNSVMEGVTAGVPMVTWPMSVEQFFNEKLVTRVLRTGVDLGAHVWAESKEKEKKHVMGSEEIERAVAQLMGGGDEADERRRRARELGEMAKRAVEKGGSSCMDFDRLIEELKEVRTSHLIPMIDLAKLFALREGVQVSIVTTPLNAARIQSSIDSTTHQSGHHPITIHLLQFPSIEAGLPIGCENFDSFTPDQIAIVFTKALPLLHHPFEQLVESHRPDCIVSDMFFPWTVDVAAKFDIPRLAFNGTSFFTLCVDNSIDHYKPHERVATDTEPFLVPNLPHPIEMKNSQLPDFRRAPTLFTETMKRALESINQSYGVVMNSFYELEPDYVEHYKEHVICSNKAWHIGPVSLCNRDLKDLAVRGNKALIDPTQCLDWLGSREPGSVLYVCFGSLLQIPGAQLMEISVALEASGHPFIWVVRSTDRTMEEEWMPDGWFEERMKGKGLIIKGWAPQVMILNHPAVGGFVTHCGWNSVTEGVTAGVPMLTWPMCSDEFYNEKLITRVLKIGVEVGSHVSALENRPVIGREEIQRAVAQLMDGGDEANERRKRAKELGEVAKRSVEKGGSSYMDLDGLIKDLKDLRHLIPMTDIAKLFALRQGVQASIVTTPLNATRIQSTIDRTTHLSGYHNITIHLLHLPFPESGLPEGCENLDSVTSPDMTVAFFKAINLLLHPFMELVERLRPDCIVSDMFFPWTIDVTEKFNISRLVFHGTSYFSLCVSDSMQRYSPHESVSTETEPFLVPKLPHPIEITKSQMADHTKIQTALIETMQKVKEADSRSYGVVVNSFYELEPDYAKHYRDEVIGSNRAWHIGPVSLCNRDQIDMAERGNKAFIDTNQCLDWLSSRQPGSVIYFCFGSICDVIGAQLMEIALALEASGHPFIWVVRNTDQMGSEEEWMPDGFEERMKGKGLIIRGWAPQVMILNHPAVGGFVTHCGWNSVLEGVSAGVPMVTWPMFAEQFYNEKLITRVLRIGVEVGAKVWALSKETRRMMKREVIERAVAQLMGGGDEADERRRRARELGEMAKKAFVSIVTTPLNATRIQSTIDRTTHLSGDHNITIHLLHLPFPESGLPEGCENLDSVTSPDMVVAFLKAVNLLLHPFEELVERLRPDCIVSDVFFPWTIDVTEKFNISRLVFHGTSYFSLCVSDSMQRYSPHESVSTETEPFLVPKLPHPIEITKSQMADHTKIQTALKETVQKVREADCRSYGVVVNSFYELEPDYAKHYRDEVIGSNRAWHIGPVSLCNRDQMDMAERGNKAIIDTNQCLDWLSSRQPGSVLYFCFGSICALIGAQLMEIALALEASGHPFIWVVRNTDQMGSEEEWMPDGFEERMKGKGLIIRGWAPQVMILNHPAVGGFVTHCGWNSVLEGVSAGVPMVTWPMFAEQFYNEKLITRVLRIGVEVGAKVWALSKEARPMMKREVIERAVAQLMGGGDEADERRRRARELGEMAKKAVENGGSSYMDLDRLIEDLKVAVSSTSHIALSCLSKISSSSSLMGSETSSLHILFFPLMAPGHLIPMTDIAKLFALRQGVQVSIVTTPLNATRIQSTIDRTTHLSGYHNITIHLLHLPFSESGLPEGCENLDSVTSPDMIVAFLKAVNLLLHPFEELVERQRPDCIVSDVFFPWTIDVTEKFNIPRLVFHGTSYFSLCVSNSMQRYSPHESVSTETEPFQVPKLPHPIEITKSQLPDFVKTQTPFTETVQKVREADSRSYGVVVNSFYELEPDYAKHYRDEVIGSNRAWHIGPVSLCNRDQMDMAERGNKAFIDTNQCLDWLSSRQPGSVLYFCFGSICALIGAQLMEIALALEASGHPFIWVVRNTDQMGSEEEWIPDGFEERMKGKGLIIRGWAPQVMILNHPAVGGFVTHCGWNSVLEGVSAGVPMVTWPMFAEQFYNEKLITRVLRIGVEVGAKVWARSKETRPMMKRVVIERAVAQLMGGGDEADERRRRARELGEIAKKAVENGGSSYMDLDRLIEDLKLYSHQDK</sequence>
<proteinExistence type="inferred from homology"/>
<keyword evidence="2" id="KW-0328">Glycosyltransferase</keyword>
<evidence type="ECO:0000256" key="1">
    <source>
        <dbReference type="ARBA" id="ARBA00009995"/>
    </source>
</evidence>
<protein>
    <submittedName>
        <fullName evidence="4">Scopoletin glucosyltransferase</fullName>
    </submittedName>
</protein>
<evidence type="ECO:0000256" key="3">
    <source>
        <dbReference type="ARBA" id="ARBA00022679"/>
    </source>
</evidence>
<organism evidence="4 5">
    <name type="scientific">Cinnamomum micranthum f. kanehirae</name>
    <dbReference type="NCBI Taxonomy" id="337451"/>
    <lineage>
        <taxon>Eukaryota</taxon>
        <taxon>Viridiplantae</taxon>
        <taxon>Streptophyta</taxon>
        <taxon>Embryophyta</taxon>
        <taxon>Tracheophyta</taxon>
        <taxon>Spermatophyta</taxon>
        <taxon>Magnoliopsida</taxon>
        <taxon>Magnoliidae</taxon>
        <taxon>Laurales</taxon>
        <taxon>Lauraceae</taxon>
        <taxon>Cinnamomum</taxon>
    </lineage>
</organism>
<dbReference type="EMBL" id="QPKB01000006">
    <property type="protein sequence ID" value="RWR87357.1"/>
    <property type="molecule type" value="Genomic_DNA"/>
</dbReference>
<dbReference type="STRING" id="337451.A0A3S3PBQ7"/>
<evidence type="ECO:0000313" key="4">
    <source>
        <dbReference type="EMBL" id="RWR87357.1"/>
    </source>
</evidence>
<accession>A0A3S3PBQ7</accession>
<dbReference type="SUPFAM" id="SSF53756">
    <property type="entry name" value="UDP-Glycosyltransferase/glycogen phosphorylase"/>
    <property type="match status" value="5"/>
</dbReference>
<dbReference type="CDD" id="cd03784">
    <property type="entry name" value="GT1_Gtf-like"/>
    <property type="match status" value="5"/>
</dbReference>
<dbReference type="Gene3D" id="3.40.50.2000">
    <property type="entry name" value="Glycogen Phosphorylase B"/>
    <property type="match status" value="10"/>
</dbReference>
<keyword evidence="5" id="KW-1185">Reference proteome</keyword>
<dbReference type="GO" id="GO:0035251">
    <property type="term" value="F:UDP-glucosyltransferase activity"/>
    <property type="evidence" value="ECO:0007669"/>
    <property type="project" value="TreeGrafter"/>
</dbReference>
<evidence type="ECO:0000313" key="5">
    <source>
        <dbReference type="Proteomes" id="UP000283530"/>
    </source>
</evidence>
<dbReference type="InterPro" id="IPR035595">
    <property type="entry name" value="UDP_glycos_trans_CS"/>
</dbReference>
<dbReference type="PANTHER" id="PTHR48047:SF45">
    <property type="entry name" value="SCOPOLETIN GLUCOSYLTRANSFERASE-LIKE"/>
    <property type="match status" value="1"/>
</dbReference>
<dbReference type="FunFam" id="3.40.50.2000:FF:000047">
    <property type="entry name" value="Glycosyltransferase"/>
    <property type="match status" value="5"/>
</dbReference>
<dbReference type="InterPro" id="IPR002213">
    <property type="entry name" value="UDP_glucos_trans"/>
</dbReference>
<dbReference type="PANTHER" id="PTHR48047">
    <property type="entry name" value="GLYCOSYLTRANSFERASE"/>
    <property type="match status" value="1"/>
</dbReference>
<keyword evidence="3 4" id="KW-0808">Transferase</keyword>
<name>A0A3S3PBQ7_9MAGN</name>